<proteinExistence type="predicted"/>
<reference evidence="1" key="1">
    <citation type="journal article" date="2015" name="Nature">
        <title>Complex archaea that bridge the gap between prokaryotes and eukaryotes.</title>
        <authorList>
            <person name="Spang A."/>
            <person name="Saw J.H."/>
            <person name="Jorgensen S.L."/>
            <person name="Zaremba-Niedzwiedzka K."/>
            <person name="Martijn J."/>
            <person name="Lind A.E."/>
            <person name="van Eijk R."/>
            <person name="Schleper C."/>
            <person name="Guy L."/>
            <person name="Ettema T.J."/>
        </authorList>
    </citation>
    <scope>NUCLEOTIDE SEQUENCE</scope>
</reference>
<dbReference type="EMBL" id="LAZR01002633">
    <property type="protein sequence ID" value="KKN27489.1"/>
    <property type="molecule type" value="Genomic_DNA"/>
</dbReference>
<gene>
    <name evidence="1" type="ORF">LCGC14_0864230</name>
</gene>
<dbReference type="AlphaFoldDB" id="A0A0F9PBJ2"/>
<accession>A0A0F9PBJ2</accession>
<evidence type="ECO:0000313" key="1">
    <source>
        <dbReference type="EMBL" id="KKN27489.1"/>
    </source>
</evidence>
<organism evidence="1">
    <name type="scientific">marine sediment metagenome</name>
    <dbReference type="NCBI Taxonomy" id="412755"/>
    <lineage>
        <taxon>unclassified sequences</taxon>
        <taxon>metagenomes</taxon>
        <taxon>ecological metagenomes</taxon>
    </lineage>
</organism>
<comment type="caution">
    <text evidence="1">The sequence shown here is derived from an EMBL/GenBank/DDBJ whole genome shotgun (WGS) entry which is preliminary data.</text>
</comment>
<sequence>MVIPKAWVCVNELGAMNISNVSAANIIQLSINKKRNLLLLPKRIYLSKAFFIELYNANDYRV</sequence>
<protein>
    <submittedName>
        <fullName evidence="1">Uncharacterized protein</fullName>
    </submittedName>
</protein>
<name>A0A0F9PBJ2_9ZZZZ</name>